<keyword evidence="11" id="KW-0175">Coiled coil</keyword>
<dbReference type="FunFam" id="3.30.565.10:FF:000010">
    <property type="entry name" value="Sensor histidine kinase RcsC"/>
    <property type="match status" value="1"/>
</dbReference>
<dbReference type="GO" id="GO:0005524">
    <property type="term" value="F:ATP binding"/>
    <property type="evidence" value="ECO:0007669"/>
    <property type="project" value="UniProtKB-KW"/>
</dbReference>
<dbReference type="InterPro" id="IPR005467">
    <property type="entry name" value="His_kinase_dom"/>
</dbReference>
<comment type="catalytic activity">
    <reaction evidence="1">
        <text>ATP + protein L-histidine = ADP + protein N-phospho-L-histidine.</text>
        <dbReference type="EC" id="2.7.13.3"/>
    </reaction>
</comment>
<keyword evidence="4" id="KW-0808">Transferase</keyword>
<dbReference type="SMART" id="SM00387">
    <property type="entry name" value="HATPase_c"/>
    <property type="match status" value="1"/>
</dbReference>
<dbReference type="Pfam" id="PF02518">
    <property type="entry name" value="HATPase_c"/>
    <property type="match status" value="1"/>
</dbReference>
<dbReference type="AlphaFoldDB" id="A0A4R3N1D9"/>
<dbReference type="RefSeq" id="WP_132975981.1">
    <property type="nucleotide sequence ID" value="NZ_SMAO01000002.1"/>
</dbReference>
<feature type="domain" description="Histidine kinase" evidence="13">
    <location>
        <begin position="799"/>
        <end position="1021"/>
    </location>
</feature>
<dbReference type="SUPFAM" id="SSF55785">
    <property type="entry name" value="PYP-like sensor domain (PAS domain)"/>
    <property type="match status" value="1"/>
</dbReference>
<dbReference type="Gene3D" id="3.30.565.10">
    <property type="entry name" value="Histidine kinase-like ATPase, C-terminal domain"/>
    <property type="match status" value="1"/>
</dbReference>
<dbReference type="PROSITE" id="PS50109">
    <property type="entry name" value="HIS_KIN"/>
    <property type="match status" value="1"/>
</dbReference>
<dbReference type="SUPFAM" id="SSF53850">
    <property type="entry name" value="Periplasmic binding protein-like II"/>
    <property type="match status" value="2"/>
</dbReference>
<evidence type="ECO:0000256" key="7">
    <source>
        <dbReference type="ARBA" id="ARBA00022840"/>
    </source>
</evidence>
<keyword evidence="5" id="KW-0547">Nucleotide-binding</keyword>
<evidence type="ECO:0000256" key="5">
    <source>
        <dbReference type="ARBA" id="ARBA00022741"/>
    </source>
</evidence>
<dbReference type="PANTHER" id="PTHR43047">
    <property type="entry name" value="TWO-COMPONENT HISTIDINE PROTEIN KINASE"/>
    <property type="match status" value="1"/>
</dbReference>
<dbReference type="SMART" id="SM00388">
    <property type="entry name" value="HisKA"/>
    <property type="match status" value="1"/>
</dbReference>
<keyword evidence="8" id="KW-0902">Two-component regulatory system</keyword>
<evidence type="ECO:0000256" key="11">
    <source>
        <dbReference type="SAM" id="Coils"/>
    </source>
</evidence>
<dbReference type="Proteomes" id="UP000295717">
    <property type="component" value="Unassembled WGS sequence"/>
</dbReference>
<evidence type="ECO:0000256" key="10">
    <source>
        <dbReference type="ARBA" id="ARBA00068150"/>
    </source>
</evidence>
<gene>
    <name evidence="15" type="ORF">EDC35_102181</name>
</gene>
<dbReference type="GO" id="GO:0000155">
    <property type="term" value="F:phosphorelay sensor kinase activity"/>
    <property type="evidence" value="ECO:0007669"/>
    <property type="project" value="InterPro"/>
</dbReference>
<keyword evidence="3" id="KW-0597">Phosphoprotein</keyword>
<comment type="subunit">
    <text evidence="9">At low DSF concentrations, interacts with RpfF.</text>
</comment>
<evidence type="ECO:0000256" key="2">
    <source>
        <dbReference type="ARBA" id="ARBA00012438"/>
    </source>
</evidence>
<dbReference type="EC" id="2.7.13.3" evidence="2"/>
<dbReference type="InterPro" id="IPR003661">
    <property type="entry name" value="HisK_dim/P_dom"/>
</dbReference>
<dbReference type="Gene3D" id="3.40.190.10">
    <property type="entry name" value="Periplasmic binding protein-like II"/>
    <property type="match status" value="4"/>
</dbReference>
<proteinExistence type="predicted"/>
<name>A0A4R3N1D9_9GAMM</name>
<keyword evidence="6 15" id="KW-0418">Kinase</keyword>
<dbReference type="PRINTS" id="PR00344">
    <property type="entry name" value="BCTRLSENSOR"/>
</dbReference>
<evidence type="ECO:0000256" key="9">
    <source>
        <dbReference type="ARBA" id="ARBA00064003"/>
    </source>
</evidence>
<organism evidence="15 16">
    <name type="scientific">Thiobaca trueperi</name>
    <dbReference type="NCBI Taxonomy" id="127458"/>
    <lineage>
        <taxon>Bacteria</taxon>
        <taxon>Pseudomonadati</taxon>
        <taxon>Pseudomonadota</taxon>
        <taxon>Gammaproteobacteria</taxon>
        <taxon>Chromatiales</taxon>
        <taxon>Chromatiaceae</taxon>
        <taxon>Thiobaca</taxon>
    </lineage>
</organism>
<evidence type="ECO:0000256" key="3">
    <source>
        <dbReference type="ARBA" id="ARBA00022553"/>
    </source>
</evidence>
<dbReference type="InterPro" id="IPR003594">
    <property type="entry name" value="HATPase_dom"/>
</dbReference>
<evidence type="ECO:0000256" key="8">
    <source>
        <dbReference type="ARBA" id="ARBA00023012"/>
    </source>
</evidence>
<dbReference type="CDD" id="cd01007">
    <property type="entry name" value="PBP2_BvgS_HisK_like"/>
    <property type="match status" value="1"/>
</dbReference>
<comment type="caution">
    <text evidence="15">The sequence shown here is derived from an EMBL/GenBank/DDBJ whole genome shotgun (WGS) entry which is preliminary data.</text>
</comment>
<dbReference type="Gene3D" id="1.10.287.130">
    <property type="match status" value="1"/>
</dbReference>
<dbReference type="InterPro" id="IPR036890">
    <property type="entry name" value="HATPase_C_sf"/>
</dbReference>
<feature type="transmembrane region" description="Helical" evidence="12">
    <location>
        <begin position="616"/>
        <end position="637"/>
    </location>
</feature>
<sequence>MVREPDRLRAAHNRTQCPAAWRLACLFWCGLLLFRPGDTLAGPATREAAAPDLERVSLQLPWKHQFEFAGFYAAIEQGFYRDRGLAVELREYESDLDVREEVLSGRANYGLANGSLIGWRLAGQPVVLLANYFKKPPLVLLGQPGIRNLNDLRGRCLMAADSDLQSPLLRIALREVGLVAGDNLTLVPHSFDTGPFIRGEVDAMTAFLSNQPSELEQKGVPFQIIELSAYLPGLGDDYLFTSESESAAYPERTRAFVEASNAGWRYALKHPDDMVELILNRYSQPKSREALRYEADKTRQLMLPGSHPVGAVSVARLQMAASALLESGQPGDASQLQGFVFESAVSLPIAVPPGEQETAVRQAPESSEPSASGMVLTPDERVWLAAHPVIRYGLSPDWAPIQSLGRDGQPNGIGPDYLERIAALIGVRFAPVTLPNWSDGLQWLERGEIDLLPNIAQAPERSRRLRLTTPYLSFPVTIFARVDAPFFSHLEALAGRRVAVVSGHAIETWLRQDHPRVVLRSFPDTPTALRAVAAREVDAFVDSLVTTSQAIGRSGLTQIRMAGTTPYDMAFGMAIRHDWPQLVRILERAIAAIPASERDRIQSRWMQAPLLAQVDYILLWQLLGLTALILAIILYWNRRLTREIRRRQHAEQILTHSETLLRTTLDATDDGILVVNADGSILTTNRRFQALWRIPDKLIHLRQDKQLLAYVLDQLSEPDVFIRGVEQVYATDREQRDLLHFKDGSIVERYTRPMSLDNCLARLWSFRDITEREKMLEALAQAKDAAEQANRAKSDFLANMSHEIRTPMNAILGMLYLCLETDLSDRQRGYLENARTASQSLLDLLNDILDFSKIEAGCLPLETTPFDLQAVVAHVVAVIGHAAETKGLVLRLALAPEAPRALIGDPLRLGQILMNLGTNAVKFTAQGEIEIALRWLSSREEGRAHLEFRVRDTGIGLSSEQSRHLFQRFTQADSSISRRYGGTGLGLSICARLVEMMGGQIGIDSQPGQGSTFYFDAWFDLAAAGDLPASAAPEMLVLNDNAQPVPLSIAPVVDAGLRALLSELRARALSHDPTAEDLLLEHRQRLTAGLLAGVLVTLTDHLEHYRFASAVTILDALLADTGA</sequence>
<evidence type="ECO:0000259" key="14">
    <source>
        <dbReference type="PROSITE" id="PS50112"/>
    </source>
</evidence>
<feature type="domain" description="PAS" evidence="14">
    <location>
        <begin position="657"/>
        <end position="691"/>
    </location>
</feature>
<dbReference type="CDD" id="cd00082">
    <property type="entry name" value="HisKA"/>
    <property type="match status" value="1"/>
</dbReference>
<dbReference type="Pfam" id="PF00512">
    <property type="entry name" value="HisKA"/>
    <property type="match status" value="1"/>
</dbReference>
<dbReference type="InterPro" id="IPR036097">
    <property type="entry name" value="HisK_dim/P_sf"/>
</dbReference>
<feature type="coiled-coil region" evidence="11">
    <location>
        <begin position="769"/>
        <end position="799"/>
    </location>
</feature>
<reference evidence="15 16" key="1">
    <citation type="submission" date="2019-03" db="EMBL/GenBank/DDBJ databases">
        <title>Genomic Encyclopedia of Type Strains, Phase IV (KMG-IV): sequencing the most valuable type-strain genomes for metagenomic binning, comparative biology and taxonomic classification.</title>
        <authorList>
            <person name="Goeker M."/>
        </authorList>
    </citation>
    <scope>NUCLEOTIDE SEQUENCE [LARGE SCALE GENOMIC DNA]</scope>
    <source>
        <strain evidence="15 16">DSM 13587</strain>
    </source>
</reference>
<evidence type="ECO:0000313" key="16">
    <source>
        <dbReference type="Proteomes" id="UP000295717"/>
    </source>
</evidence>
<dbReference type="InterPro" id="IPR015168">
    <property type="entry name" value="SsuA/THI5"/>
</dbReference>
<dbReference type="Pfam" id="PF09084">
    <property type="entry name" value="NMT1"/>
    <property type="match status" value="1"/>
</dbReference>
<accession>A0A4R3N1D9</accession>
<dbReference type="InterPro" id="IPR000014">
    <property type="entry name" value="PAS"/>
</dbReference>
<evidence type="ECO:0000256" key="6">
    <source>
        <dbReference type="ARBA" id="ARBA00022777"/>
    </source>
</evidence>
<evidence type="ECO:0000313" key="15">
    <source>
        <dbReference type="EMBL" id="TCT22850.1"/>
    </source>
</evidence>
<dbReference type="SUPFAM" id="SSF47384">
    <property type="entry name" value="Homodimeric domain of signal transducing histidine kinase"/>
    <property type="match status" value="1"/>
</dbReference>
<dbReference type="SMART" id="SM00062">
    <property type="entry name" value="PBPb"/>
    <property type="match status" value="1"/>
</dbReference>
<dbReference type="Gene3D" id="3.30.450.20">
    <property type="entry name" value="PAS domain"/>
    <property type="match status" value="1"/>
</dbReference>
<evidence type="ECO:0000256" key="1">
    <source>
        <dbReference type="ARBA" id="ARBA00000085"/>
    </source>
</evidence>
<keyword evidence="7" id="KW-0067">ATP-binding</keyword>
<keyword evidence="12" id="KW-0812">Transmembrane</keyword>
<dbReference type="CDD" id="cd16922">
    <property type="entry name" value="HATPase_EvgS-ArcB-TorS-like"/>
    <property type="match status" value="1"/>
</dbReference>
<dbReference type="InterPro" id="IPR035965">
    <property type="entry name" value="PAS-like_dom_sf"/>
</dbReference>
<dbReference type="PANTHER" id="PTHR43047:SF64">
    <property type="entry name" value="HISTIDINE KINASE CONTAINING CHEY-HOMOLOGOUS RECEIVER DOMAIN AND PAS DOMAIN-RELATED"/>
    <property type="match status" value="1"/>
</dbReference>
<evidence type="ECO:0000256" key="12">
    <source>
        <dbReference type="SAM" id="Phobius"/>
    </source>
</evidence>
<protein>
    <recommendedName>
        <fullName evidence="10">Sensory/regulatory protein RpfC</fullName>
        <ecNumber evidence="2">2.7.13.3</ecNumber>
    </recommendedName>
</protein>
<dbReference type="OrthoDB" id="9810730at2"/>
<dbReference type="InterPro" id="IPR001638">
    <property type="entry name" value="Solute-binding_3/MltF_N"/>
</dbReference>
<dbReference type="PROSITE" id="PS50112">
    <property type="entry name" value="PAS"/>
    <property type="match status" value="1"/>
</dbReference>
<dbReference type="FunFam" id="1.10.287.130:FF:000002">
    <property type="entry name" value="Two-component osmosensing histidine kinase"/>
    <property type="match status" value="1"/>
</dbReference>
<dbReference type="SUPFAM" id="SSF55874">
    <property type="entry name" value="ATPase domain of HSP90 chaperone/DNA topoisomerase II/histidine kinase"/>
    <property type="match status" value="1"/>
</dbReference>
<keyword evidence="12" id="KW-1133">Transmembrane helix</keyword>
<dbReference type="EMBL" id="SMAO01000002">
    <property type="protein sequence ID" value="TCT22850.1"/>
    <property type="molecule type" value="Genomic_DNA"/>
</dbReference>
<dbReference type="InterPro" id="IPR004358">
    <property type="entry name" value="Sig_transdc_His_kin-like_C"/>
</dbReference>
<dbReference type="Pfam" id="PF00497">
    <property type="entry name" value="SBP_bac_3"/>
    <property type="match status" value="1"/>
</dbReference>
<evidence type="ECO:0000259" key="13">
    <source>
        <dbReference type="PROSITE" id="PS50109"/>
    </source>
</evidence>
<evidence type="ECO:0000256" key="4">
    <source>
        <dbReference type="ARBA" id="ARBA00022679"/>
    </source>
</evidence>
<keyword evidence="12" id="KW-0472">Membrane</keyword>
<keyword evidence="16" id="KW-1185">Reference proteome</keyword>